<gene>
    <name evidence="2" type="ORF">SAMN05444008_12431</name>
</gene>
<evidence type="ECO:0000256" key="1">
    <source>
        <dbReference type="SAM" id="SignalP"/>
    </source>
</evidence>
<proteinExistence type="predicted"/>
<name>A0A1M5IKD9_9BACT</name>
<dbReference type="RefSeq" id="WP_073048217.1">
    <property type="nucleotide sequence ID" value="NZ_FQUO01000024.1"/>
</dbReference>
<dbReference type="AlphaFoldDB" id="A0A1M5IKD9"/>
<keyword evidence="3" id="KW-1185">Reference proteome</keyword>
<dbReference type="Gene3D" id="3.10.450.360">
    <property type="match status" value="1"/>
</dbReference>
<dbReference type="EMBL" id="FQUO01000024">
    <property type="protein sequence ID" value="SHG28824.1"/>
    <property type="molecule type" value="Genomic_DNA"/>
</dbReference>
<protein>
    <recommendedName>
        <fullName evidence="4">Beta-lactamase-inhibitor-like, PepSY-like</fullName>
    </recommendedName>
</protein>
<evidence type="ECO:0008006" key="4">
    <source>
        <dbReference type="Google" id="ProtNLM"/>
    </source>
</evidence>
<organism evidence="2 3">
    <name type="scientific">Cnuella takakiae</name>
    <dbReference type="NCBI Taxonomy" id="1302690"/>
    <lineage>
        <taxon>Bacteria</taxon>
        <taxon>Pseudomonadati</taxon>
        <taxon>Bacteroidota</taxon>
        <taxon>Chitinophagia</taxon>
        <taxon>Chitinophagales</taxon>
        <taxon>Chitinophagaceae</taxon>
        <taxon>Cnuella</taxon>
    </lineage>
</organism>
<reference evidence="2 3" key="1">
    <citation type="submission" date="2016-11" db="EMBL/GenBank/DDBJ databases">
        <authorList>
            <person name="Jaros S."/>
            <person name="Januszkiewicz K."/>
            <person name="Wedrychowicz H."/>
        </authorList>
    </citation>
    <scope>NUCLEOTIDE SEQUENCE [LARGE SCALE GENOMIC DNA]</scope>
    <source>
        <strain evidence="2 3">DSM 26897</strain>
    </source>
</reference>
<sequence>MKCFNSLRNIAAVLLLAVSAQAQTSSLPPQTASVSTPAANTFVANDAATLDGLKLRNEKLFKSFTSQFRNVSDISIYPEENKTIFYCMVDGIRNNILYTNKGRLVHTVRYYEASLLPKTVTGIIEDAFPGYELKTVSEVTVDGRTAYLVSIENKRKFKTVRVVNDDWDIYNEFDKQQ</sequence>
<dbReference type="Proteomes" id="UP000184368">
    <property type="component" value="Unassembled WGS sequence"/>
</dbReference>
<dbReference type="OrthoDB" id="678457at2"/>
<evidence type="ECO:0000313" key="2">
    <source>
        <dbReference type="EMBL" id="SHG28824.1"/>
    </source>
</evidence>
<feature type="chain" id="PRO_5012477317" description="Beta-lactamase-inhibitor-like, PepSY-like" evidence="1">
    <location>
        <begin position="23"/>
        <end position="177"/>
    </location>
</feature>
<feature type="signal peptide" evidence="1">
    <location>
        <begin position="1"/>
        <end position="22"/>
    </location>
</feature>
<keyword evidence="1" id="KW-0732">Signal</keyword>
<accession>A0A1M5IKD9</accession>
<evidence type="ECO:0000313" key="3">
    <source>
        <dbReference type="Proteomes" id="UP000184368"/>
    </source>
</evidence>